<evidence type="ECO:0000256" key="1">
    <source>
        <dbReference type="ARBA" id="ARBA00006930"/>
    </source>
</evidence>
<feature type="coiled-coil region" evidence="4">
    <location>
        <begin position="406"/>
        <end position="536"/>
    </location>
</feature>
<dbReference type="GO" id="GO:0016887">
    <property type="term" value="F:ATP hydrolysis activity"/>
    <property type="evidence" value="ECO:0007669"/>
    <property type="project" value="InterPro"/>
</dbReference>
<dbReference type="AlphaFoldDB" id="A0A517IAH2"/>
<dbReference type="InterPro" id="IPR027417">
    <property type="entry name" value="P-loop_NTPase"/>
</dbReference>
<proteinExistence type="inferred from homology"/>
<dbReference type="RefSeq" id="WP_144617484.1">
    <property type="nucleotide sequence ID" value="NZ_CP042161.1"/>
</dbReference>
<dbReference type="EMBL" id="CP042161">
    <property type="protein sequence ID" value="QDS35869.1"/>
    <property type="molecule type" value="Genomic_DNA"/>
</dbReference>
<dbReference type="Gene3D" id="1.10.287.1490">
    <property type="match status" value="1"/>
</dbReference>
<keyword evidence="4" id="KW-0175">Coiled coil</keyword>
<dbReference type="SUPFAM" id="SSF52540">
    <property type="entry name" value="P-loop containing nucleoside triphosphate hydrolases"/>
    <property type="match status" value="1"/>
</dbReference>
<dbReference type="InterPro" id="IPR038729">
    <property type="entry name" value="Rad50/SbcC_AAA"/>
</dbReference>
<evidence type="ECO:0000256" key="2">
    <source>
        <dbReference type="ARBA" id="ARBA00011322"/>
    </source>
</evidence>
<name>A0A517IAH2_BREBE</name>
<feature type="domain" description="Rad50/SbcC-type AAA" evidence="5">
    <location>
        <begin position="8"/>
        <end position="257"/>
    </location>
</feature>
<evidence type="ECO:0000313" key="6">
    <source>
        <dbReference type="EMBL" id="QDS35869.1"/>
    </source>
</evidence>
<evidence type="ECO:0000256" key="4">
    <source>
        <dbReference type="SAM" id="Coils"/>
    </source>
</evidence>
<organism evidence="6 7">
    <name type="scientific">Brevibacillus brevis</name>
    <name type="common">Bacillus brevis</name>
    <dbReference type="NCBI Taxonomy" id="1393"/>
    <lineage>
        <taxon>Bacteria</taxon>
        <taxon>Bacillati</taxon>
        <taxon>Bacillota</taxon>
        <taxon>Bacilli</taxon>
        <taxon>Bacillales</taxon>
        <taxon>Paenibacillaceae</taxon>
        <taxon>Brevibacillus</taxon>
    </lineage>
</organism>
<evidence type="ECO:0000256" key="3">
    <source>
        <dbReference type="ARBA" id="ARBA00013368"/>
    </source>
</evidence>
<comment type="subunit">
    <text evidence="2">Heterodimer of SbcC and SbcD.</text>
</comment>
<accession>A0A517IAH2</accession>
<feature type="coiled-coil region" evidence="4">
    <location>
        <begin position="237"/>
        <end position="287"/>
    </location>
</feature>
<dbReference type="Pfam" id="PF13476">
    <property type="entry name" value="AAA_23"/>
    <property type="match status" value="1"/>
</dbReference>
<evidence type="ECO:0000313" key="7">
    <source>
        <dbReference type="Proteomes" id="UP000317713"/>
    </source>
</evidence>
<dbReference type="PANTHER" id="PTHR32114">
    <property type="entry name" value="ABC TRANSPORTER ABCH.3"/>
    <property type="match status" value="1"/>
</dbReference>
<comment type="similarity">
    <text evidence="1">Belongs to the SMC family. SbcC subfamily.</text>
</comment>
<dbReference type="PANTHER" id="PTHR32114:SF2">
    <property type="entry name" value="ABC TRANSPORTER ABCH.3"/>
    <property type="match status" value="1"/>
</dbReference>
<dbReference type="Proteomes" id="UP000317713">
    <property type="component" value="Chromosome"/>
</dbReference>
<sequence length="660" mass="75450">MKRISLMKLVLRNFKGIREFVLEVNGESVKVYGDNAVGKTSIFDAFTWVLFDKDSQNKQDFGIKTLDAEGKELHRLSHEVETILLVDGQRKSLRKVLAEKWVKKRGLAREEFSGHTTEYFVDGVPVKLKEYKEQVESIVSEDLFKLLTNPSYFNEKLHWEERRKVLLKVCGDVTDQEVIASEKSLAPLLKILNDRSIEQHRKVIDGKCSEISKELDQIPVRIDEATRSIPDTSGLNEKELEESISDLQEQITSKEAEAFRLRSGGEITVKQNRIREFEGELLQIKNNLQAGTLEKVAAKRQFLSNLNGQFTTLNQQVSDTKRVVARNEQLASDELAEADRLRQQWHKVNDEVLEYQHDDNCPTCGQTLPEEKIEATRTRALSDFNYSKAERLEKISAKGRAAKEESTRLTQDNKAKQQKIEELELLLIEKSNEIQTAESELEVLQASVIDVEMDPDYIAKQMEISLIQQDIEQIRKSVQEAAAKVVGEIQSLKEQKEVLEQEKAKFSLAQSIAQRIEQLKAQEKELVTEYESLQHELYLTEEFIRAKVSLLETKINNKFQHARFKLFEQQINGGLKERCDTLYKGVPYGSGLNNAARINVGLDIINTLSEHYGITAPIFVDNAEAVTKMIDTFTQVISLIVSENDKQLRIELPVNIKEAV</sequence>
<evidence type="ECO:0000259" key="5">
    <source>
        <dbReference type="Pfam" id="PF13476"/>
    </source>
</evidence>
<dbReference type="GO" id="GO:0006302">
    <property type="term" value="P:double-strand break repair"/>
    <property type="evidence" value="ECO:0007669"/>
    <property type="project" value="InterPro"/>
</dbReference>
<reference evidence="6 7" key="1">
    <citation type="submission" date="2019-07" db="EMBL/GenBank/DDBJ databases">
        <title>Characterization of Brevibacillus brevis HK544, as a potential biocontrol agent.</title>
        <authorList>
            <person name="Kim H."/>
        </authorList>
    </citation>
    <scope>NUCLEOTIDE SEQUENCE [LARGE SCALE GENOMIC DNA]</scope>
    <source>
        <strain evidence="6 7">HK544</strain>
    </source>
</reference>
<gene>
    <name evidence="6" type="ORF">FPS98_18645</name>
</gene>
<dbReference type="Gene3D" id="3.40.50.300">
    <property type="entry name" value="P-loop containing nucleotide triphosphate hydrolases"/>
    <property type="match status" value="1"/>
</dbReference>
<protein>
    <recommendedName>
        <fullName evidence="3">Nuclease SbcCD subunit C</fullName>
    </recommendedName>
</protein>